<evidence type="ECO:0000313" key="1">
    <source>
        <dbReference type="EMBL" id="PKU88561.1"/>
    </source>
</evidence>
<reference evidence="1 2" key="1">
    <citation type="submission" date="2017-10" db="EMBL/GenBank/DDBJ databases">
        <title>Bifidobacterium genomics.</title>
        <authorList>
            <person name="Lugli G.A."/>
            <person name="Milani C."/>
            <person name="Mancabelli L."/>
        </authorList>
    </citation>
    <scope>NUCLEOTIDE SEQUENCE [LARGE SCALE GENOMIC DNA]</scope>
    <source>
        <strain evidence="1 2">1524B</strain>
    </source>
</reference>
<protein>
    <submittedName>
        <fullName evidence="1">Polysaccharide biosynthesis protein</fullName>
    </submittedName>
</protein>
<evidence type="ECO:0000313" key="2">
    <source>
        <dbReference type="Proteomes" id="UP000233730"/>
    </source>
</evidence>
<dbReference type="Gene3D" id="3.90.550.20">
    <property type="match status" value="1"/>
</dbReference>
<name>A0A2N3QEI4_9BIFI</name>
<gene>
    <name evidence="1" type="ORF">CQR46_1663</name>
</gene>
<dbReference type="InterPro" id="IPR008441">
    <property type="entry name" value="AfumC-like_glycosyl_Trfase"/>
</dbReference>
<dbReference type="InterPro" id="IPR029044">
    <property type="entry name" value="Nucleotide-diphossugar_trans"/>
</dbReference>
<comment type="caution">
    <text evidence="1">The sequence shown here is derived from an EMBL/GenBank/DDBJ whole genome shotgun (WGS) entry which is preliminary data.</text>
</comment>
<organism evidence="1 2">
    <name type="scientific">Bifidobacterium pseudolongum subsp. globosum</name>
    <dbReference type="NCBI Taxonomy" id="1690"/>
    <lineage>
        <taxon>Bacteria</taxon>
        <taxon>Bacillati</taxon>
        <taxon>Actinomycetota</taxon>
        <taxon>Actinomycetes</taxon>
        <taxon>Bifidobacteriales</taxon>
        <taxon>Bifidobacteriaceae</taxon>
        <taxon>Bifidobacterium</taxon>
    </lineage>
</organism>
<dbReference type="EMBL" id="PCGZ01000011">
    <property type="protein sequence ID" value="PKU88561.1"/>
    <property type="molecule type" value="Genomic_DNA"/>
</dbReference>
<dbReference type="Pfam" id="PF05704">
    <property type="entry name" value="Caps_synth"/>
    <property type="match status" value="1"/>
</dbReference>
<sequence length="317" mass="35920">MASEPKRENQMPRLKELPARLSKINSAAVNCTKLLGIKSAALGVVYHCTKRCRDRYYRVFDDALWVKVMRHIPFDTDAIAGLPAHNDGPIWVAWWQGLNDRTPAVIRACIDSITRHAGDREVIIVTRENYVQYASIDPILVQRREAGTLTINAFCNALRVKLLYEHGGVWLDSTLYLTDDLSGDFVDYPFYSIHAEHPECHWATYCLASVAGNPLMKYIYDCFVAVFTQIPAVPEYFLFDEFFHDAYMHIPQVTAMIDAIPVSNNGRFELSEQMDSTAAEPTVAPGTYINKLTYKIPYPTTVDGKPTLYQRVLDGTL</sequence>
<accession>A0A2N3QEI4</accession>
<dbReference type="RefSeq" id="WP_101430370.1">
    <property type="nucleotide sequence ID" value="NZ_PCGZ01000011.1"/>
</dbReference>
<dbReference type="AlphaFoldDB" id="A0A2N3QEI4"/>
<dbReference type="Proteomes" id="UP000233730">
    <property type="component" value="Unassembled WGS sequence"/>
</dbReference>
<proteinExistence type="predicted"/>
<dbReference type="GO" id="GO:0016757">
    <property type="term" value="F:glycosyltransferase activity"/>
    <property type="evidence" value="ECO:0007669"/>
    <property type="project" value="InterPro"/>
</dbReference>
<dbReference type="SUPFAM" id="SSF53448">
    <property type="entry name" value="Nucleotide-diphospho-sugar transferases"/>
    <property type="match status" value="1"/>
</dbReference>